<evidence type="ECO:0000256" key="1">
    <source>
        <dbReference type="SAM" id="MobiDB-lite"/>
    </source>
</evidence>
<gene>
    <name evidence="2" type="ORF">EVAR_75229_1</name>
</gene>
<proteinExistence type="predicted"/>
<organism evidence="2 3">
    <name type="scientific">Eumeta variegata</name>
    <name type="common">Bagworm moth</name>
    <name type="synonym">Eumeta japonica</name>
    <dbReference type="NCBI Taxonomy" id="151549"/>
    <lineage>
        <taxon>Eukaryota</taxon>
        <taxon>Metazoa</taxon>
        <taxon>Ecdysozoa</taxon>
        <taxon>Arthropoda</taxon>
        <taxon>Hexapoda</taxon>
        <taxon>Insecta</taxon>
        <taxon>Pterygota</taxon>
        <taxon>Neoptera</taxon>
        <taxon>Endopterygota</taxon>
        <taxon>Lepidoptera</taxon>
        <taxon>Glossata</taxon>
        <taxon>Ditrysia</taxon>
        <taxon>Tineoidea</taxon>
        <taxon>Psychidae</taxon>
        <taxon>Oiketicinae</taxon>
        <taxon>Eumeta</taxon>
    </lineage>
</organism>
<name>A0A4C1V9Q8_EUMVA</name>
<dbReference type="AlphaFoldDB" id="A0A4C1V9Q8"/>
<comment type="caution">
    <text evidence="2">The sequence shown here is derived from an EMBL/GenBank/DDBJ whole genome shotgun (WGS) entry which is preliminary data.</text>
</comment>
<dbReference type="Proteomes" id="UP000299102">
    <property type="component" value="Unassembled WGS sequence"/>
</dbReference>
<evidence type="ECO:0000313" key="3">
    <source>
        <dbReference type="Proteomes" id="UP000299102"/>
    </source>
</evidence>
<reference evidence="2 3" key="1">
    <citation type="journal article" date="2019" name="Commun. Biol.">
        <title>The bagworm genome reveals a unique fibroin gene that provides high tensile strength.</title>
        <authorList>
            <person name="Kono N."/>
            <person name="Nakamura H."/>
            <person name="Ohtoshi R."/>
            <person name="Tomita M."/>
            <person name="Numata K."/>
            <person name="Arakawa K."/>
        </authorList>
    </citation>
    <scope>NUCLEOTIDE SEQUENCE [LARGE SCALE GENOMIC DNA]</scope>
</reference>
<keyword evidence="3" id="KW-1185">Reference proteome</keyword>
<feature type="region of interest" description="Disordered" evidence="1">
    <location>
        <begin position="61"/>
        <end position="83"/>
    </location>
</feature>
<accession>A0A4C1V9Q8</accession>
<dbReference type="EMBL" id="BGZK01000298">
    <property type="protein sequence ID" value="GBP35027.1"/>
    <property type="molecule type" value="Genomic_DNA"/>
</dbReference>
<protein>
    <submittedName>
        <fullName evidence="2">Uncharacterized protein</fullName>
    </submittedName>
</protein>
<evidence type="ECO:0000313" key="2">
    <source>
        <dbReference type="EMBL" id="GBP35027.1"/>
    </source>
</evidence>
<sequence>MVEVFHRIICAVRSRIRKSYDRNWEGIARDASARQTYAAYGPAISPDALVTNEVTYGRVRPATERRQHATLTNSPDSRRRRRRRLSARRADIVAVSITGLLALAQVMNRSFVLELIQTDDVFRVEVDVTWSRLPSLAVTCRHLPSLAVTCRRLPSERTTACCDSVDGGRRSTQTRLNE</sequence>